<accession>A0A1H3W6H9</accession>
<sequence length="98" mass="10430">MRQNLKRTATRLAFSLLAVSAVGGCAVYAPAPDPYSYYGTDAYGQAFYAPPPTYPVPHYYGPAYMGPPVFWNFGLGYWSGGGRGGPPGGRGHHGGGRR</sequence>
<name>A0A1H3W6H9_9BURK</name>
<evidence type="ECO:0008006" key="4">
    <source>
        <dbReference type="Google" id="ProtNLM"/>
    </source>
</evidence>
<organism evidence="2 3">
    <name type="scientific">Acidovorax soli</name>
    <dbReference type="NCBI Taxonomy" id="592050"/>
    <lineage>
        <taxon>Bacteria</taxon>
        <taxon>Pseudomonadati</taxon>
        <taxon>Pseudomonadota</taxon>
        <taxon>Betaproteobacteria</taxon>
        <taxon>Burkholderiales</taxon>
        <taxon>Comamonadaceae</taxon>
        <taxon>Acidovorax</taxon>
    </lineage>
</organism>
<dbReference type="Proteomes" id="UP000199002">
    <property type="component" value="Unassembled WGS sequence"/>
</dbReference>
<reference evidence="3" key="1">
    <citation type="submission" date="2016-10" db="EMBL/GenBank/DDBJ databases">
        <authorList>
            <person name="Varghese N."/>
            <person name="Submissions S."/>
        </authorList>
    </citation>
    <scope>NUCLEOTIDE SEQUENCE [LARGE SCALE GENOMIC DNA]</scope>
    <source>
        <strain evidence="3">DSM 25157</strain>
    </source>
</reference>
<dbReference type="AlphaFoldDB" id="A0A1H3W6H9"/>
<keyword evidence="1" id="KW-0472">Membrane</keyword>
<evidence type="ECO:0000313" key="3">
    <source>
        <dbReference type="Proteomes" id="UP000199002"/>
    </source>
</evidence>
<keyword evidence="1" id="KW-0812">Transmembrane</keyword>
<evidence type="ECO:0000256" key="1">
    <source>
        <dbReference type="SAM" id="Phobius"/>
    </source>
</evidence>
<dbReference type="EMBL" id="FNQJ01000002">
    <property type="protein sequence ID" value="SDZ82441.1"/>
    <property type="molecule type" value="Genomic_DNA"/>
</dbReference>
<feature type="transmembrane region" description="Helical" evidence="1">
    <location>
        <begin position="12"/>
        <end position="31"/>
    </location>
</feature>
<proteinExistence type="predicted"/>
<dbReference type="PROSITE" id="PS51257">
    <property type="entry name" value="PROKAR_LIPOPROTEIN"/>
    <property type="match status" value="1"/>
</dbReference>
<evidence type="ECO:0000313" key="2">
    <source>
        <dbReference type="EMBL" id="SDZ82441.1"/>
    </source>
</evidence>
<protein>
    <recommendedName>
        <fullName evidence="4">Lipoprotein</fullName>
    </recommendedName>
</protein>
<keyword evidence="1" id="KW-1133">Transmembrane helix</keyword>
<gene>
    <name evidence="2" type="ORF">SAMN05421875_10288</name>
</gene>
<keyword evidence="3" id="KW-1185">Reference proteome</keyword>